<dbReference type="GO" id="GO:0005737">
    <property type="term" value="C:cytoplasm"/>
    <property type="evidence" value="ECO:0007669"/>
    <property type="project" value="UniProtKB-SubCell"/>
</dbReference>
<dbReference type="Pfam" id="PF00359">
    <property type="entry name" value="PTS_EIIA_2"/>
    <property type="match status" value="1"/>
</dbReference>
<proteinExistence type="predicted"/>
<dbReference type="CDD" id="cd00211">
    <property type="entry name" value="PTS_IIA_fru"/>
    <property type="match status" value="1"/>
</dbReference>
<evidence type="ECO:0000313" key="4">
    <source>
        <dbReference type="EMBL" id="OQX90499.1"/>
    </source>
</evidence>
<dbReference type="Proteomes" id="UP000192611">
    <property type="component" value="Unassembled WGS sequence"/>
</dbReference>
<organism evidence="4 5">
    <name type="scientific">Candidatus Coatesbacteria bacterium 4484_99</name>
    <dbReference type="NCBI Taxonomy" id="1970774"/>
    <lineage>
        <taxon>Bacteria</taxon>
        <taxon>Candidatus Coatesiibacteriota</taxon>
    </lineage>
</organism>
<keyword evidence="2" id="KW-0808">Transferase</keyword>
<evidence type="ECO:0000256" key="2">
    <source>
        <dbReference type="ARBA" id="ARBA00022679"/>
    </source>
</evidence>
<dbReference type="PROSITE" id="PS51094">
    <property type="entry name" value="PTS_EIIA_TYPE_2"/>
    <property type="match status" value="1"/>
</dbReference>
<dbReference type="EMBL" id="NATQ01000047">
    <property type="protein sequence ID" value="OQX90499.1"/>
    <property type="molecule type" value="Genomic_DNA"/>
</dbReference>
<name>A0A1W9S0Y1_9BACT</name>
<dbReference type="SUPFAM" id="SSF55804">
    <property type="entry name" value="Phoshotransferase/anion transport protein"/>
    <property type="match status" value="1"/>
</dbReference>
<comment type="caution">
    <text evidence="4">The sequence shown here is derived from an EMBL/GenBank/DDBJ whole genome shotgun (WGS) entry which is preliminary data.</text>
</comment>
<sequence>MRIADHISSKTIKIGLTGKTKDEILKEMVEVLSNSGNIKDPNRIYEAVVERERLCSTGFEHGVAIPHPRQGQPDIVENLTIAFGSSKNGVDFEALDEEPVYIFFMLAAPNDQEHLRALARLSRMLKKEEFREELNKAKTPDDVLKLISKREEELS</sequence>
<dbReference type="PANTHER" id="PTHR47738:SF2">
    <property type="entry name" value="PTS SYSTEM FRUCTOSE-LIKE EIIA COMPONENT"/>
    <property type="match status" value="1"/>
</dbReference>
<dbReference type="GO" id="GO:0016740">
    <property type="term" value="F:transferase activity"/>
    <property type="evidence" value="ECO:0007669"/>
    <property type="project" value="UniProtKB-KW"/>
</dbReference>
<reference evidence="5" key="1">
    <citation type="submission" date="2017-03" db="EMBL/GenBank/DDBJ databases">
        <title>Novel pathways for hydrocarbon cycling and metabolic interdependencies in hydrothermal sediment communities.</title>
        <authorList>
            <person name="Dombrowski N."/>
            <person name="Seitz K."/>
            <person name="Teske A."/>
            <person name="Baker B."/>
        </authorList>
    </citation>
    <scope>NUCLEOTIDE SEQUENCE [LARGE SCALE GENOMIC DNA]</scope>
</reference>
<dbReference type="InterPro" id="IPR002178">
    <property type="entry name" value="PTS_EIIA_type-2_dom"/>
</dbReference>
<dbReference type="Gene3D" id="3.40.930.10">
    <property type="entry name" value="Mannitol-specific EII, Chain A"/>
    <property type="match status" value="1"/>
</dbReference>
<feature type="domain" description="PTS EIIA type-2" evidence="3">
    <location>
        <begin position="5"/>
        <end position="150"/>
    </location>
</feature>
<dbReference type="InterPro" id="IPR051541">
    <property type="entry name" value="PTS_SugarTrans_NitroReg"/>
</dbReference>
<dbReference type="PANTHER" id="PTHR47738">
    <property type="entry name" value="PTS SYSTEM FRUCTOSE-LIKE EIIA COMPONENT-RELATED"/>
    <property type="match status" value="1"/>
</dbReference>
<dbReference type="AlphaFoldDB" id="A0A1W9S0Y1"/>
<evidence type="ECO:0000256" key="1">
    <source>
        <dbReference type="ARBA" id="ARBA00004496"/>
    </source>
</evidence>
<dbReference type="FunFam" id="3.40.930.10:FF:000009">
    <property type="entry name" value="PTS system, fructose specific IIABC component"/>
    <property type="match status" value="1"/>
</dbReference>
<gene>
    <name evidence="4" type="ORF">B6D57_02865</name>
</gene>
<protein>
    <recommendedName>
        <fullName evidence="3">PTS EIIA type-2 domain-containing protein</fullName>
    </recommendedName>
</protein>
<accession>A0A1W9S0Y1</accession>
<comment type="subcellular location">
    <subcellularLocation>
        <location evidence="1">Cytoplasm</location>
    </subcellularLocation>
</comment>
<dbReference type="InterPro" id="IPR016152">
    <property type="entry name" value="PTrfase/Anion_transptr"/>
</dbReference>
<evidence type="ECO:0000259" key="3">
    <source>
        <dbReference type="PROSITE" id="PS51094"/>
    </source>
</evidence>
<evidence type="ECO:0000313" key="5">
    <source>
        <dbReference type="Proteomes" id="UP000192611"/>
    </source>
</evidence>